<name>A0A2T0V0P9_9MICO</name>
<keyword evidence="4 8" id="KW-1133">Transmembrane helix</keyword>
<dbReference type="Proteomes" id="UP000237822">
    <property type="component" value="Unassembled WGS sequence"/>
</dbReference>
<feature type="transmembrane region" description="Helical" evidence="8">
    <location>
        <begin position="219"/>
        <end position="241"/>
    </location>
</feature>
<dbReference type="SUPFAM" id="SSF81345">
    <property type="entry name" value="ABC transporter involved in vitamin B12 uptake, BtuC"/>
    <property type="match status" value="1"/>
</dbReference>
<dbReference type="GO" id="GO:0055085">
    <property type="term" value="P:transmembrane transport"/>
    <property type="evidence" value="ECO:0007669"/>
    <property type="project" value="InterPro"/>
</dbReference>
<proteinExistence type="inferred from homology"/>
<comment type="caution">
    <text evidence="9">The sequence shown here is derived from an EMBL/GenBank/DDBJ whole genome shotgun (WGS) entry which is preliminary data.</text>
</comment>
<comment type="subcellular location">
    <subcellularLocation>
        <location evidence="6">Cell membrane</location>
        <topology evidence="6">Multi-pass membrane protein</topology>
    </subcellularLocation>
    <subcellularLocation>
        <location evidence="1">Membrane</location>
        <topology evidence="1">Multi-pass membrane protein</topology>
    </subcellularLocation>
</comment>
<dbReference type="Pfam" id="PF00950">
    <property type="entry name" value="ABC-3"/>
    <property type="match status" value="1"/>
</dbReference>
<dbReference type="GO" id="GO:0043190">
    <property type="term" value="C:ATP-binding cassette (ABC) transporter complex"/>
    <property type="evidence" value="ECO:0007669"/>
    <property type="project" value="InterPro"/>
</dbReference>
<dbReference type="RefSeq" id="WP_106296020.1">
    <property type="nucleotide sequence ID" value="NZ_PVTI01000001.1"/>
</dbReference>
<dbReference type="InterPro" id="IPR001626">
    <property type="entry name" value="ABC_TroCD"/>
</dbReference>
<reference evidence="9 10" key="1">
    <citation type="submission" date="2018-03" db="EMBL/GenBank/DDBJ databases">
        <title>Genomic Encyclopedia of Archaeal and Bacterial Type Strains, Phase II (KMG-II): from individual species to whole genera.</title>
        <authorList>
            <person name="Goeker M."/>
        </authorList>
    </citation>
    <scope>NUCLEOTIDE SEQUENCE [LARGE SCALE GENOMIC DNA]</scope>
    <source>
        <strain evidence="9 10">ATCC BAA-1496</strain>
    </source>
</reference>
<feature type="transmembrane region" description="Helical" evidence="8">
    <location>
        <begin position="174"/>
        <end position="198"/>
    </location>
</feature>
<dbReference type="Gene3D" id="1.10.3470.10">
    <property type="entry name" value="ABC transporter involved in vitamin B12 uptake, BtuC"/>
    <property type="match status" value="1"/>
</dbReference>
<feature type="transmembrane region" description="Helical" evidence="8">
    <location>
        <begin position="89"/>
        <end position="107"/>
    </location>
</feature>
<comment type="similarity">
    <text evidence="2 6">Belongs to the ABC-3 integral membrane protein family.</text>
</comment>
<evidence type="ECO:0000256" key="5">
    <source>
        <dbReference type="ARBA" id="ARBA00023136"/>
    </source>
</evidence>
<feature type="transmembrane region" description="Helical" evidence="8">
    <location>
        <begin position="133"/>
        <end position="154"/>
    </location>
</feature>
<gene>
    <name evidence="9" type="ORF">BCF74_101123</name>
</gene>
<keyword evidence="10" id="KW-1185">Reference proteome</keyword>
<evidence type="ECO:0000256" key="2">
    <source>
        <dbReference type="ARBA" id="ARBA00008034"/>
    </source>
</evidence>
<evidence type="ECO:0000256" key="8">
    <source>
        <dbReference type="SAM" id="Phobius"/>
    </source>
</evidence>
<feature type="transmembrane region" description="Helical" evidence="8">
    <location>
        <begin position="247"/>
        <end position="267"/>
    </location>
</feature>
<evidence type="ECO:0000313" key="10">
    <source>
        <dbReference type="Proteomes" id="UP000237822"/>
    </source>
</evidence>
<feature type="region of interest" description="Disordered" evidence="7">
    <location>
        <begin position="310"/>
        <end position="362"/>
    </location>
</feature>
<dbReference type="InterPro" id="IPR037294">
    <property type="entry name" value="ABC_BtuC-like"/>
</dbReference>
<evidence type="ECO:0000256" key="7">
    <source>
        <dbReference type="SAM" id="MobiDB-lite"/>
    </source>
</evidence>
<keyword evidence="3 6" id="KW-0812">Transmembrane</keyword>
<feature type="transmembrane region" description="Helical" evidence="8">
    <location>
        <begin position="44"/>
        <end position="69"/>
    </location>
</feature>
<evidence type="ECO:0000256" key="6">
    <source>
        <dbReference type="RuleBase" id="RU003943"/>
    </source>
</evidence>
<dbReference type="AlphaFoldDB" id="A0A2T0V0P9"/>
<evidence type="ECO:0000256" key="3">
    <source>
        <dbReference type="ARBA" id="ARBA00022692"/>
    </source>
</evidence>
<accession>A0A2T0V0P9</accession>
<dbReference type="PANTHER" id="PTHR30477">
    <property type="entry name" value="ABC-TRANSPORTER METAL-BINDING PROTEIN"/>
    <property type="match status" value="1"/>
</dbReference>
<keyword evidence="5 8" id="KW-0472">Membrane</keyword>
<keyword evidence="6" id="KW-0813">Transport</keyword>
<evidence type="ECO:0000256" key="1">
    <source>
        <dbReference type="ARBA" id="ARBA00004141"/>
    </source>
</evidence>
<sequence>MSELLSLDFMRQALVAAVLVGLAAPLVGAFLVQRRMSLIGDGIGHVALAGVAVGILTGSMPVVTALLAAVAAAVAVEVIRATGRTSGDIALAVMFYGGIALGVVLISRSSATTPANLTAYLFGAILTTSRSDIVVFAGLATVVVTVTLVLRQRFFAVASDEEYATAVGLPVRGYNVALSVLTAVTVVVSMRVVGLLLITALMIIPNASAQLVSRSFRSSLAWASLIGLASSVSGVVLSFYAETPSGGTIVLIAIGVFLALSLASALARRVRRASHARAERHDHEHGPRCGHLAIAHDGHVDYLHDGHRHAAHDDHWDDHGDAGRDDHRHGDDRQLGDDHRHGDDEARGRHTVDDERTEEATR</sequence>
<organism evidence="9 10">
    <name type="scientific">Knoellia remsis</name>
    <dbReference type="NCBI Taxonomy" id="407159"/>
    <lineage>
        <taxon>Bacteria</taxon>
        <taxon>Bacillati</taxon>
        <taxon>Actinomycetota</taxon>
        <taxon>Actinomycetes</taxon>
        <taxon>Micrococcales</taxon>
        <taxon>Intrasporangiaceae</taxon>
        <taxon>Knoellia</taxon>
    </lineage>
</organism>
<dbReference type="CDD" id="cd06550">
    <property type="entry name" value="TM_ABC_iron-siderophores_like"/>
    <property type="match status" value="1"/>
</dbReference>
<dbReference type="PANTHER" id="PTHR30477:SF0">
    <property type="entry name" value="METAL TRANSPORT SYSTEM MEMBRANE PROTEIN TM_0125-RELATED"/>
    <property type="match status" value="1"/>
</dbReference>
<feature type="compositionally biased region" description="Basic and acidic residues" evidence="7">
    <location>
        <begin position="311"/>
        <end position="362"/>
    </location>
</feature>
<dbReference type="EMBL" id="PVTI01000001">
    <property type="protein sequence ID" value="PRY63724.1"/>
    <property type="molecule type" value="Genomic_DNA"/>
</dbReference>
<evidence type="ECO:0000256" key="4">
    <source>
        <dbReference type="ARBA" id="ARBA00022989"/>
    </source>
</evidence>
<protein>
    <submittedName>
        <fullName evidence="9">Zinc transport system permease protein</fullName>
    </submittedName>
</protein>
<feature type="transmembrane region" description="Helical" evidence="8">
    <location>
        <begin position="12"/>
        <end position="32"/>
    </location>
</feature>
<dbReference type="OrthoDB" id="9798540at2"/>
<evidence type="ECO:0000313" key="9">
    <source>
        <dbReference type="EMBL" id="PRY63724.1"/>
    </source>
</evidence>
<dbReference type="GO" id="GO:0010043">
    <property type="term" value="P:response to zinc ion"/>
    <property type="evidence" value="ECO:0007669"/>
    <property type="project" value="TreeGrafter"/>
</dbReference>